<evidence type="ECO:0000256" key="5">
    <source>
        <dbReference type="SAM" id="Coils"/>
    </source>
</evidence>
<dbReference type="Gramene" id="HORVU.MOREX.r2.2HG0143490.1">
    <property type="protein sequence ID" value="HORVU.MOREX.r2.2HG0143490.1.CDS.1"/>
    <property type="gene ID" value="HORVU.MOREX.r2.2HG0143490"/>
</dbReference>
<feature type="compositionally biased region" description="Basic residues" evidence="6">
    <location>
        <begin position="52"/>
        <end position="66"/>
    </location>
</feature>
<feature type="coiled-coil region" evidence="5">
    <location>
        <begin position="291"/>
        <end position="350"/>
    </location>
</feature>
<evidence type="ECO:0000256" key="2">
    <source>
        <dbReference type="ARBA" id="ARBA00022692"/>
    </source>
</evidence>
<dbReference type="SMR" id="A0A8I7B391"/>
<keyword evidence="5" id="KW-0175">Coiled coil</keyword>
<dbReference type="EnsemblPlants" id="HORVU.MOREX.r3.2HG0173630.1">
    <property type="protein sequence ID" value="HORVU.MOREX.r3.2HG0173630.1.CDS1"/>
    <property type="gene ID" value="HORVU.MOREX.r3.2HG0173630"/>
</dbReference>
<feature type="region of interest" description="Disordered" evidence="6">
    <location>
        <begin position="1"/>
        <end position="88"/>
    </location>
</feature>
<accession>A0A8I7B391</accession>
<gene>
    <name evidence="8" type="primary">LOC123426932</name>
</gene>
<comment type="subcellular location">
    <subcellularLocation>
        <location evidence="1">Membrane</location>
    </subcellularLocation>
</comment>
<evidence type="ECO:0000256" key="4">
    <source>
        <dbReference type="ARBA" id="ARBA00023136"/>
    </source>
</evidence>
<dbReference type="Proteomes" id="UP000011116">
    <property type="component" value="Chromosome 2H"/>
</dbReference>
<keyword evidence="4" id="KW-0472">Membrane</keyword>
<name>A0A8I7B391_HORVV</name>
<dbReference type="Pfam" id="PF04576">
    <property type="entry name" value="Zein-binding"/>
    <property type="match status" value="1"/>
</dbReference>
<dbReference type="Gramene" id="HORVU.MOREX.r3.2HG0173630.1">
    <property type="protein sequence ID" value="HORVU.MOREX.r3.2HG0173630.1.CDS1"/>
    <property type="gene ID" value="HORVU.MOREX.r3.2HG0173630"/>
</dbReference>
<reference evidence="8" key="3">
    <citation type="submission" date="2022-01" db="UniProtKB">
        <authorList>
            <consortium name="EnsemblPlants"/>
        </authorList>
    </citation>
    <scope>IDENTIFICATION</scope>
    <source>
        <strain evidence="8">subsp. vulgare</strain>
    </source>
</reference>
<dbReference type="PANTHER" id="PTHR31422:SF2">
    <property type="entry name" value="PROTEIN FLOURY 1-LIKE"/>
    <property type="match status" value="1"/>
</dbReference>
<proteinExistence type="predicted"/>
<feature type="compositionally biased region" description="Acidic residues" evidence="6">
    <location>
        <begin position="390"/>
        <end position="399"/>
    </location>
</feature>
<dbReference type="AlphaFoldDB" id="A0A8I7B391"/>
<evidence type="ECO:0000256" key="6">
    <source>
        <dbReference type="SAM" id="MobiDB-lite"/>
    </source>
</evidence>
<dbReference type="GO" id="GO:0016020">
    <property type="term" value="C:membrane"/>
    <property type="evidence" value="ECO:0007669"/>
    <property type="project" value="UniProtKB-SubCell"/>
</dbReference>
<evidence type="ECO:0000259" key="7">
    <source>
        <dbReference type="PROSITE" id="PS51775"/>
    </source>
</evidence>
<keyword evidence="9" id="KW-1185">Reference proteome</keyword>
<dbReference type="InterPro" id="IPR007656">
    <property type="entry name" value="GTD-bd"/>
</dbReference>
<sequence length="399" mass="43964">MSLHFRRPPRVPQPTNRQRGPTQIMRPTGQRFRPRLIRRNLASSTEPEPLLPRRRLPGSQALHHHLPQIPTSSLKQRDRSPRFALAPKRSHLLSQNSIRLNRSRTGPSSAVMGGWNRISGAGGLLKPLAGVPFASMPGAGVAYFLVGSALGVFAMLHVSESEAGREWASAARWAALSSSVGPHHLLVAMPLLLLTAKVWLLGKRCDAVEGLVGSAGATVQAVRARGVVCTLCGTGTKARALKKGGSAHSVECDRQVIESVSRSLSSELELEADTEDEDVASEVTGAEEGKVERLRRRLVRERRLKEAALEELEKERRAAASAADEAMAKIACLRNEKALVEREAKQFREMAQQKQMYDRQVIESLMWMINKFGIQSVEPDFSSERAVSETSEDDRDNRL</sequence>
<reference evidence="8" key="2">
    <citation type="submission" date="2020-10" db="EMBL/GenBank/DDBJ databases">
        <authorList>
            <person name="Scholz U."/>
            <person name="Mascher M."/>
            <person name="Fiebig A."/>
        </authorList>
    </citation>
    <scope>NUCLEOTIDE SEQUENCE [LARGE SCALE GENOMIC DNA]</scope>
    <source>
        <strain evidence="8">cv. Morex</strain>
    </source>
</reference>
<dbReference type="GO" id="GO:0080115">
    <property type="term" value="F:myosin XI tail binding"/>
    <property type="evidence" value="ECO:0007669"/>
    <property type="project" value="UniProtKB-ARBA"/>
</dbReference>
<evidence type="ECO:0000256" key="3">
    <source>
        <dbReference type="ARBA" id="ARBA00022989"/>
    </source>
</evidence>
<keyword evidence="3" id="KW-1133">Transmembrane helix</keyword>
<dbReference type="PANTHER" id="PTHR31422">
    <property type="entry name" value="BNAANNG28530D PROTEIN"/>
    <property type="match status" value="1"/>
</dbReference>
<evidence type="ECO:0000313" key="8">
    <source>
        <dbReference type="EnsemblPlants" id="HORVU.MOREX.r3.2HG0173630.1.CDS1"/>
    </source>
</evidence>
<feature type="region of interest" description="Disordered" evidence="6">
    <location>
        <begin position="380"/>
        <end position="399"/>
    </location>
</feature>
<evidence type="ECO:0000313" key="9">
    <source>
        <dbReference type="Proteomes" id="UP000011116"/>
    </source>
</evidence>
<keyword evidence="2" id="KW-0812">Transmembrane</keyword>
<evidence type="ECO:0000256" key="1">
    <source>
        <dbReference type="ARBA" id="ARBA00004370"/>
    </source>
</evidence>
<organism evidence="8 9">
    <name type="scientific">Hordeum vulgare subsp. vulgare</name>
    <name type="common">Domesticated barley</name>
    <dbReference type="NCBI Taxonomy" id="112509"/>
    <lineage>
        <taxon>Eukaryota</taxon>
        <taxon>Viridiplantae</taxon>
        <taxon>Streptophyta</taxon>
        <taxon>Embryophyta</taxon>
        <taxon>Tracheophyta</taxon>
        <taxon>Spermatophyta</taxon>
        <taxon>Magnoliopsida</taxon>
        <taxon>Liliopsida</taxon>
        <taxon>Poales</taxon>
        <taxon>Poaceae</taxon>
        <taxon>BOP clade</taxon>
        <taxon>Pooideae</taxon>
        <taxon>Triticodae</taxon>
        <taxon>Triticeae</taxon>
        <taxon>Hordeinae</taxon>
        <taxon>Hordeum</taxon>
    </lineage>
</organism>
<reference evidence="9" key="1">
    <citation type="journal article" date="2012" name="Nature">
        <title>A physical, genetic and functional sequence assembly of the barley genome.</title>
        <authorList>
            <consortium name="The International Barley Genome Sequencing Consortium"/>
            <person name="Mayer K.F."/>
            <person name="Waugh R."/>
            <person name="Brown J.W."/>
            <person name="Schulman A."/>
            <person name="Langridge P."/>
            <person name="Platzer M."/>
            <person name="Fincher G.B."/>
            <person name="Muehlbauer G.J."/>
            <person name="Sato K."/>
            <person name="Close T.J."/>
            <person name="Wise R.P."/>
            <person name="Stein N."/>
        </authorList>
    </citation>
    <scope>NUCLEOTIDE SEQUENCE [LARGE SCALE GENOMIC DNA]</scope>
    <source>
        <strain evidence="9">cv. Morex</strain>
    </source>
</reference>
<protein>
    <recommendedName>
        <fullName evidence="7">GTD-binding domain-containing protein</fullName>
    </recommendedName>
</protein>
<feature type="domain" description="GTD-binding" evidence="7">
    <location>
        <begin position="289"/>
        <end position="385"/>
    </location>
</feature>
<dbReference type="PROSITE" id="PS51775">
    <property type="entry name" value="GTD_BINDING"/>
    <property type="match status" value="1"/>
</dbReference>